<dbReference type="Proteomes" id="UP000680206">
    <property type="component" value="Unassembled WGS sequence"/>
</dbReference>
<sequence>MKGADGVATVGPALVAGLLSAASSVAAPPPLDPMPPNTNSFAYDYGAHDGGAPAKGGRAPAAAPQGDRASVLQKAGPRNCQELSEYVQVVCPPVHEGGKTPKVSPAELALTRWATMPIPAPVVRTAPPRRSDGLVGLPEWFWVTNWRPLNDRVAARSVWVEVTARPQSMTIAPGPGEPVVRCAGPGTAYDKSRPAAAQHTDCSYTFGRSSLHQPGHAYRVRVTVVWGGTWRGSDGSGGALPPLSRSTSFRLRVAEAQALYG</sequence>
<evidence type="ECO:0008006" key="5">
    <source>
        <dbReference type="Google" id="ProtNLM"/>
    </source>
</evidence>
<name>A0ABS3S7R4_9ACTN</name>
<evidence type="ECO:0000313" key="3">
    <source>
        <dbReference type="EMBL" id="MBO2465042.1"/>
    </source>
</evidence>
<comment type="caution">
    <text evidence="3">The sequence shown here is derived from an EMBL/GenBank/DDBJ whole genome shotgun (WGS) entry which is preliminary data.</text>
</comment>
<keyword evidence="4" id="KW-1185">Reference proteome</keyword>
<feature type="signal peptide" evidence="2">
    <location>
        <begin position="1"/>
        <end position="26"/>
    </location>
</feature>
<protein>
    <recommendedName>
        <fullName evidence="5">ATP/GTP-binding protein</fullName>
    </recommendedName>
</protein>
<feature type="compositionally biased region" description="Low complexity" evidence="1">
    <location>
        <begin position="50"/>
        <end position="67"/>
    </location>
</feature>
<evidence type="ECO:0000256" key="1">
    <source>
        <dbReference type="SAM" id="MobiDB-lite"/>
    </source>
</evidence>
<feature type="chain" id="PRO_5047487045" description="ATP/GTP-binding protein" evidence="2">
    <location>
        <begin position="27"/>
        <end position="261"/>
    </location>
</feature>
<keyword evidence="2" id="KW-0732">Signal</keyword>
<evidence type="ECO:0000256" key="2">
    <source>
        <dbReference type="SAM" id="SignalP"/>
    </source>
</evidence>
<proteinExistence type="predicted"/>
<dbReference type="RefSeq" id="WP_208251905.1">
    <property type="nucleotide sequence ID" value="NZ_JAGEPF010000041.1"/>
</dbReference>
<dbReference type="EMBL" id="JAGEPF010000041">
    <property type="protein sequence ID" value="MBO2465042.1"/>
    <property type="molecule type" value="Genomic_DNA"/>
</dbReference>
<gene>
    <name evidence="3" type="ORF">J4709_46495</name>
</gene>
<accession>A0ABS3S7R4</accession>
<reference evidence="3 4" key="1">
    <citation type="submission" date="2021-03" db="EMBL/GenBank/DDBJ databases">
        <title>Actinomadura violae sp. nov., isolated from lichen in Thailand.</title>
        <authorList>
            <person name="Kanchanasin P."/>
            <person name="Saeng-In P."/>
            <person name="Phongsopitanun W."/>
            <person name="Yuki M."/>
            <person name="Kudo T."/>
            <person name="Ohkuma M."/>
            <person name="Tanasupawat S."/>
        </authorList>
    </citation>
    <scope>NUCLEOTIDE SEQUENCE [LARGE SCALE GENOMIC DNA]</scope>
    <source>
        <strain evidence="3 4">LCR2-06</strain>
    </source>
</reference>
<evidence type="ECO:0000313" key="4">
    <source>
        <dbReference type="Proteomes" id="UP000680206"/>
    </source>
</evidence>
<feature type="region of interest" description="Disordered" evidence="1">
    <location>
        <begin position="46"/>
        <end position="67"/>
    </location>
</feature>
<organism evidence="3 4">
    <name type="scientific">Actinomadura violacea</name>
    <dbReference type="NCBI Taxonomy" id="2819934"/>
    <lineage>
        <taxon>Bacteria</taxon>
        <taxon>Bacillati</taxon>
        <taxon>Actinomycetota</taxon>
        <taxon>Actinomycetes</taxon>
        <taxon>Streptosporangiales</taxon>
        <taxon>Thermomonosporaceae</taxon>
        <taxon>Actinomadura</taxon>
    </lineage>
</organism>